<keyword evidence="13" id="KW-0511">Multifunctional enzyme</keyword>
<evidence type="ECO:0000256" key="7">
    <source>
        <dbReference type="ARBA" id="ARBA00022695"/>
    </source>
</evidence>
<keyword evidence="12" id="KW-0573">Peptidoglycan synthesis</keyword>
<dbReference type="InterPro" id="IPR050065">
    <property type="entry name" value="GlmU-like"/>
</dbReference>
<keyword evidence="7" id="KW-0548">Nucleotidyltransferase</keyword>
<evidence type="ECO:0000256" key="15">
    <source>
        <dbReference type="ARBA" id="ARBA00023316"/>
    </source>
</evidence>
<organism evidence="19">
    <name type="scientific">freshwater metagenome</name>
    <dbReference type="NCBI Taxonomy" id="449393"/>
    <lineage>
        <taxon>unclassified sequences</taxon>
        <taxon>metagenomes</taxon>
        <taxon>ecological metagenomes</taxon>
    </lineage>
</organism>
<comment type="cofactor">
    <cofactor evidence="1">
        <name>Mg(2+)</name>
        <dbReference type="ChEBI" id="CHEBI:18420"/>
    </cofactor>
</comment>
<dbReference type="InterPro" id="IPR029044">
    <property type="entry name" value="Nucleotide-diphossugar_trans"/>
</dbReference>
<evidence type="ECO:0000256" key="4">
    <source>
        <dbReference type="ARBA" id="ARBA00007947"/>
    </source>
</evidence>
<keyword evidence="5" id="KW-0963">Cytoplasm</keyword>
<evidence type="ECO:0000256" key="2">
    <source>
        <dbReference type="ARBA" id="ARBA00004496"/>
    </source>
</evidence>
<dbReference type="SUPFAM" id="SSF53448">
    <property type="entry name" value="Nucleotide-diphospho-sugar transferases"/>
    <property type="match status" value="1"/>
</dbReference>
<keyword evidence="6" id="KW-0808">Transferase</keyword>
<name>A0A6J6L9W8_9ZZZZ</name>
<dbReference type="InterPro" id="IPR011004">
    <property type="entry name" value="Trimer_LpxA-like_sf"/>
</dbReference>
<comment type="catalytic activity">
    <reaction evidence="17">
        <text>N-acetyl-alpha-D-glucosamine 1-phosphate + UTP + H(+) = UDP-N-acetyl-alpha-D-glucosamine + diphosphate</text>
        <dbReference type="Rhea" id="RHEA:13509"/>
        <dbReference type="ChEBI" id="CHEBI:15378"/>
        <dbReference type="ChEBI" id="CHEBI:33019"/>
        <dbReference type="ChEBI" id="CHEBI:46398"/>
        <dbReference type="ChEBI" id="CHEBI:57705"/>
        <dbReference type="ChEBI" id="CHEBI:57776"/>
        <dbReference type="EC" id="2.7.7.23"/>
    </reaction>
</comment>
<dbReference type="GO" id="GO:0019134">
    <property type="term" value="F:glucosamine-1-phosphate N-acetyltransferase activity"/>
    <property type="evidence" value="ECO:0007669"/>
    <property type="project" value="UniProtKB-EC"/>
</dbReference>
<sequence length="474" mass="49694">MALQTAIVLAAGEGTRMKSSLPKVLHEVAGRSLLGHVLHAVNQLQANDLRVVVGAGSEEVIAHLAQIAPKATTIFQETRGGTGHAALLALAGKTPKGTVLILAGDTPLLTADSLKQFVDMHSQGKFAASVLTAEHSDPTGYGRIIRDDNDELLRIVEEKDASENEKYIFEINSGVYAFDGEKLATALGKLTSSNAQGELYLTDVIGILKSAGESVAAVMIEDFTETLGVNDRVQLAQSAAMIRDRINEHWMRSGVTIVDPTTTWIDSDVQLAQDVTLHPGTALFGKTKVASGAVIGPRSTLTNCEVKAGAQVLESIAFETIIGEGATVGPFTYLRAGTELGDSSKAGAFVEMKNASLGIGSKVPHLSYVGDATIGDGSNIGAATIFVNYDGVEKHHTTVGNHVRIGSDTMLVAPVTIGDGSYTAAGSVITEDVPAGAIGISRSEQRNVLDWVLRKRKGSKSAQAAEASSGKKKK</sequence>
<gene>
    <name evidence="19" type="ORF">UFOPK2245_00985</name>
</gene>
<proteinExistence type="inferred from homology"/>
<evidence type="ECO:0000256" key="16">
    <source>
        <dbReference type="ARBA" id="ARBA00048247"/>
    </source>
</evidence>
<accession>A0A6J6L9W8</accession>
<dbReference type="GO" id="GO:0006048">
    <property type="term" value="P:UDP-N-acetylglucosamine biosynthetic process"/>
    <property type="evidence" value="ECO:0007669"/>
    <property type="project" value="InterPro"/>
</dbReference>
<dbReference type="InterPro" id="IPR025877">
    <property type="entry name" value="MobA-like_NTP_Trfase"/>
</dbReference>
<evidence type="ECO:0000256" key="5">
    <source>
        <dbReference type="ARBA" id="ARBA00022490"/>
    </source>
</evidence>
<keyword evidence="14" id="KW-0012">Acyltransferase</keyword>
<dbReference type="EMBL" id="CAEZWK010000036">
    <property type="protein sequence ID" value="CAB4657533.1"/>
    <property type="molecule type" value="Genomic_DNA"/>
</dbReference>
<evidence type="ECO:0000256" key="10">
    <source>
        <dbReference type="ARBA" id="ARBA00022842"/>
    </source>
</evidence>
<keyword evidence="9" id="KW-0677">Repeat</keyword>
<dbReference type="GO" id="GO:0003977">
    <property type="term" value="F:UDP-N-acetylglucosamine diphosphorylase activity"/>
    <property type="evidence" value="ECO:0007669"/>
    <property type="project" value="UniProtKB-EC"/>
</dbReference>
<comment type="similarity">
    <text evidence="4">In the N-terminal section; belongs to the N-acetylglucosamine-1-phosphate uridyltransferase family.</text>
</comment>
<dbReference type="InterPro" id="IPR005882">
    <property type="entry name" value="Bifunctional_GlmU"/>
</dbReference>
<dbReference type="CDD" id="cd03353">
    <property type="entry name" value="LbH_GlmU_C"/>
    <property type="match status" value="1"/>
</dbReference>
<dbReference type="GO" id="GO:0005737">
    <property type="term" value="C:cytoplasm"/>
    <property type="evidence" value="ECO:0007669"/>
    <property type="project" value="UniProtKB-SubCell"/>
</dbReference>
<dbReference type="SUPFAM" id="SSF51161">
    <property type="entry name" value="Trimeric LpxA-like enzymes"/>
    <property type="match status" value="1"/>
</dbReference>
<dbReference type="GO" id="GO:0000902">
    <property type="term" value="P:cell morphogenesis"/>
    <property type="evidence" value="ECO:0007669"/>
    <property type="project" value="InterPro"/>
</dbReference>
<keyword evidence="8" id="KW-0479">Metal-binding</keyword>
<evidence type="ECO:0000256" key="11">
    <source>
        <dbReference type="ARBA" id="ARBA00022960"/>
    </source>
</evidence>
<evidence type="ECO:0000313" key="19">
    <source>
        <dbReference type="EMBL" id="CAB4657533.1"/>
    </source>
</evidence>
<dbReference type="InterPro" id="IPR001451">
    <property type="entry name" value="Hexapep"/>
</dbReference>
<evidence type="ECO:0000256" key="9">
    <source>
        <dbReference type="ARBA" id="ARBA00022737"/>
    </source>
</evidence>
<dbReference type="NCBIfam" id="TIGR01173">
    <property type="entry name" value="glmU"/>
    <property type="match status" value="1"/>
</dbReference>
<keyword evidence="11" id="KW-0133">Cell shape</keyword>
<evidence type="ECO:0000259" key="18">
    <source>
        <dbReference type="Pfam" id="PF12804"/>
    </source>
</evidence>
<comment type="subcellular location">
    <subcellularLocation>
        <location evidence="2">Cytoplasm</location>
    </subcellularLocation>
</comment>
<evidence type="ECO:0000256" key="6">
    <source>
        <dbReference type="ARBA" id="ARBA00022679"/>
    </source>
</evidence>
<evidence type="ECO:0000256" key="8">
    <source>
        <dbReference type="ARBA" id="ARBA00022723"/>
    </source>
</evidence>
<dbReference type="Pfam" id="PF12804">
    <property type="entry name" value="NTP_transf_3"/>
    <property type="match status" value="1"/>
</dbReference>
<evidence type="ECO:0000256" key="1">
    <source>
        <dbReference type="ARBA" id="ARBA00001946"/>
    </source>
</evidence>
<reference evidence="19" key="1">
    <citation type="submission" date="2020-05" db="EMBL/GenBank/DDBJ databases">
        <authorList>
            <person name="Chiriac C."/>
            <person name="Salcher M."/>
            <person name="Ghai R."/>
            <person name="Kavagutti S V."/>
        </authorList>
    </citation>
    <scope>NUCLEOTIDE SEQUENCE</scope>
</reference>
<protein>
    <submittedName>
        <fullName evidence="19">Unannotated protein</fullName>
    </submittedName>
</protein>
<dbReference type="InterPro" id="IPR038009">
    <property type="entry name" value="GlmU_C_LbH"/>
</dbReference>
<evidence type="ECO:0000256" key="3">
    <source>
        <dbReference type="ARBA" id="ARBA00007707"/>
    </source>
</evidence>
<evidence type="ECO:0000256" key="17">
    <source>
        <dbReference type="ARBA" id="ARBA00048493"/>
    </source>
</evidence>
<dbReference type="PANTHER" id="PTHR43584:SF3">
    <property type="entry name" value="BIFUNCTIONAL PROTEIN GLMU"/>
    <property type="match status" value="1"/>
</dbReference>
<dbReference type="Pfam" id="PF00132">
    <property type="entry name" value="Hexapep"/>
    <property type="match status" value="1"/>
</dbReference>
<evidence type="ECO:0000256" key="14">
    <source>
        <dbReference type="ARBA" id="ARBA00023315"/>
    </source>
</evidence>
<dbReference type="CDD" id="cd02540">
    <property type="entry name" value="GT2_GlmU_N_bac"/>
    <property type="match status" value="1"/>
</dbReference>
<comment type="similarity">
    <text evidence="3">In the C-terminal section; belongs to the transferase hexapeptide repeat family.</text>
</comment>
<dbReference type="AlphaFoldDB" id="A0A6J6L9W8"/>
<keyword evidence="15" id="KW-0961">Cell wall biogenesis/degradation</keyword>
<evidence type="ECO:0000256" key="13">
    <source>
        <dbReference type="ARBA" id="ARBA00023268"/>
    </source>
</evidence>
<keyword evidence="10" id="KW-0460">Magnesium</keyword>
<dbReference type="HAMAP" id="MF_01631">
    <property type="entry name" value="GlmU"/>
    <property type="match status" value="1"/>
</dbReference>
<dbReference type="GO" id="GO:0071555">
    <property type="term" value="P:cell wall organization"/>
    <property type="evidence" value="ECO:0007669"/>
    <property type="project" value="UniProtKB-KW"/>
</dbReference>
<dbReference type="NCBIfam" id="NF010932">
    <property type="entry name" value="PRK14352.1"/>
    <property type="match status" value="1"/>
</dbReference>
<dbReference type="PANTHER" id="PTHR43584">
    <property type="entry name" value="NUCLEOTIDYL TRANSFERASE"/>
    <property type="match status" value="1"/>
</dbReference>
<dbReference type="GO" id="GO:0000287">
    <property type="term" value="F:magnesium ion binding"/>
    <property type="evidence" value="ECO:0007669"/>
    <property type="project" value="InterPro"/>
</dbReference>
<dbReference type="GO" id="GO:0009252">
    <property type="term" value="P:peptidoglycan biosynthetic process"/>
    <property type="evidence" value="ECO:0007669"/>
    <property type="project" value="UniProtKB-KW"/>
</dbReference>
<feature type="domain" description="MobA-like NTP transferase" evidence="18">
    <location>
        <begin position="6"/>
        <end position="152"/>
    </location>
</feature>
<dbReference type="NCBIfam" id="NF010934">
    <property type="entry name" value="PRK14354.1"/>
    <property type="match status" value="1"/>
</dbReference>
<evidence type="ECO:0000256" key="12">
    <source>
        <dbReference type="ARBA" id="ARBA00022984"/>
    </source>
</evidence>
<comment type="catalytic activity">
    <reaction evidence="16">
        <text>alpha-D-glucosamine 1-phosphate + acetyl-CoA = N-acetyl-alpha-D-glucosamine 1-phosphate + CoA + H(+)</text>
        <dbReference type="Rhea" id="RHEA:13725"/>
        <dbReference type="ChEBI" id="CHEBI:15378"/>
        <dbReference type="ChEBI" id="CHEBI:57287"/>
        <dbReference type="ChEBI" id="CHEBI:57288"/>
        <dbReference type="ChEBI" id="CHEBI:57776"/>
        <dbReference type="ChEBI" id="CHEBI:58516"/>
        <dbReference type="EC" id="2.3.1.157"/>
    </reaction>
</comment>
<dbReference type="GO" id="GO:0008360">
    <property type="term" value="P:regulation of cell shape"/>
    <property type="evidence" value="ECO:0007669"/>
    <property type="project" value="UniProtKB-KW"/>
</dbReference>
<dbReference type="Gene3D" id="3.90.550.10">
    <property type="entry name" value="Spore Coat Polysaccharide Biosynthesis Protein SpsA, Chain A"/>
    <property type="match status" value="1"/>
</dbReference>
<dbReference type="Gene3D" id="2.160.10.10">
    <property type="entry name" value="Hexapeptide repeat proteins"/>
    <property type="match status" value="1"/>
</dbReference>